<dbReference type="Proteomes" id="UP000231926">
    <property type="component" value="Unassembled WGS sequence"/>
</dbReference>
<sequence length="171" mass="19184">MNNKLLTFPHFSKFISLFFHKLNEKTKENEERMKRLGILTGLFVILMFAGCKEKAEDLKDSRINLNGKWVLVASCADGGPTPTAWLEITDSNTIRSCMQQGGTGTYTTLKGTIRPADNYGNYKIDWSNGYQQNASYPVGILKLLSLIDPSSQSAQCYTQNPSYPPNPQCQF</sequence>
<gene>
    <name evidence="1" type="ORF">CH362_03900</name>
</gene>
<name>A0A2M9YHA0_9LEPT</name>
<accession>A0A2M9YHA0</accession>
<comment type="caution">
    <text evidence="1">The sequence shown here is derived from an EMBL/GenBank/DDBJ whole genome shotgun (WGS) entry which is preliminary data.</text>
</comment>
<protein>
    <submittedName>
        <fullName evidence="1">Uncharacterized protein</fullName>
    </submittedName>
</protein>
<dbReference type="RefSeq" id="WP_100709006.1">
    <property type="nucleotide sequence ID" value="NZ_NPDR01000001.1"/>
</dbReference>
<evidence type="ECO:0000313" key="2">
    <source>
        <dbReference type="Proteomes" id="UP000231926"/>
    </source>
</evidence>
<organism evidence="1 2">
    <name type="scientific">Leptospira saintgironsiae</name>
    <dbReference type="NCBI Taxonomy" id="2023183"/>
    <lineage>
        <taxon>Bacteria</taxon>
        <taxon>Pseudomonadati</taxon>
        <taxon>Spirochaetota</taxon>
        <taxon>Spirochaetia</taxon>
        <taxon>Leptospirales</taxon>
        <taxon>Leptospiraceae</taxon>
        <taxon>Leptospira</taxon>
    </lineage>
</organism>
<dbReference type="AlphaFoldDB" id="A0A2M9YHA0"/>
<dbReference type="EMBL" id="NPDR01000001">
    <property type="protein sequence ID" value="PJZ50913.1"/>
    <property type="molecule type" value="Genomic_DNA"/>
</dbReference>
<evidence type="ECO:0000313" key="1">
    <source>
        <dbReference type="EMBL" id="PJZ50913.1"/>
    </source>
</evidence>
<keyword evidence="2" id="KW-1185">Reference proteome</keyword>
<dbReference type="OrthoDB" id="329664at2"/>
<reference evidence="1 2" key="1">
    <citation type="submission" date="2017-07" db="EMBL/GenBank/DDBJ databases">
        <title>Leptospira spp. isolated from tropical soils.</title>
        <authorList>
            <person name="Thibeaux R."/>
            <person name="Iraola G."/>
            <person name="Ferres I."/>
            <person name="Bierque E."/>
            <person name="Girault D."/>
            <person name="Soupe-Gilbert M.-E."/>
            <person name="Picardeau M."/>
            <person name="Goarant C."/>
        </authorList>
    </citation>
    <scope>NUCLEOTIDE SEQUENCE [LARGE SCALE GENOMIC DNA]</scope>
    <source>
        <strain evidence="1 2">FH4-C-A2</strain>
    </source>
</reference>
<proteinExistence type="predicted"/>